<dbReference type="PIRSF" id="PIRSF002811">
    <property type="entry name" value="DnaG"/>
    <property type="match status" value="1"/>
</dbReference>
<evidence type="ECO:0000256" key="2">
    <source>
        <dbReference type="ARBA" id="ARBA00022515"/>
    </source>
</evidence>
<keyword evidence="5 12" id="KW-0235">DNA replication</keyword>
<keyword evidence="10 12" id="KW-0238">DNA-binding</keyword>
<evidence type="ECO:0000256" key="13">
    <source>
        <dbReference type="PIRNR" id="PIRNR002811"/>
    </source>
</evidence>
<dbReference type="Pfam" id="PF08275">
    <property type="entry name" value="DNAG_N"/>
    <property type="match status" value="1"/>
</dbReference>
<dbReference type="FunFam" id="3.90.980.10:FF:000001">
    <property type="entry name" value="DNA primase"/>
    <property type="match status" value="1"/>
</dbReference>
<keyword evidence="6 13" id="KW-0479">Metal-binding</keyword>
<keyword evidence="9" id="KW-0460">Magnesium</keyword>
<proteinExistence type="inferred from homology"/>
<comment type="cofactor">
    <cofactor evidence="13">
        <name>Zn(2+)</name>
        <dbReference type="ChEBI" id="CHEBI:29105"/>
    </cofactor>
    <text evidence="13">Binds 1 zinc ion per monomer.</text>
</comment>
<comment type="function">
    <text evidence="12 13">RNA polymerase that catalyzes the synthesis of short RNA molecules used as primers for DNA polymerase during DNA replication.</text>
</comment>
<evidence type="ECO:0000313" key="16">
    <source>
        <dbReference type="EMBL" id="AZG75446.1"/>
    </source>
</evidence>
<dbReference type="Pfam" id="PF10410">
    <property type="entry name" value="DnaB_bind"/>
    <property type="match status" value="1"/>
</dbReference>
<dbReference type="GO" id="GO:0003677">
    <property type="term" value="F:DNA binding"/>
    <property type="evidence" value="ECO:0007669"/>
    <property type="project" value="UniProtKB-KW"/>
</dbReference>
<dbReference type="InterPro" id="IPR030846">
    <property type="entry name" value="DnaG_bac"/>
</dbReference>
<dbReference type="InterPro" id="IPR002694">
    <property type="entry name" value="Znf_CHC2"/>
</dbReference>
<dbReference type="Pfam" id="PF13662">
    <property type="entry name" value="Toprim_4"/>
    <property type="match status" value="1"/>
</dbReference>
<name>A0A3G8M0K9_9HYPH</name>
<dbReference type="NCBIfam" id="TIGR01391">
    <property type="entry name" value="dnaG"/>
    <property type="match status" value="1"/>
</dbReference>
<dbReference type="SUPFAM" id="SSF57783">
    <property type="entry name" value="Zinc beta-ribbon"/>
    <property type="match status" value="1"/>
</dbReference>
<reference evidence="16 17" key="1">
    <citation type="submission" date="2018-11" db="EMBL/GenBank/DDBJ databases">
        <title>Genome squencing of methanotrophic bacteria isolated from alkaline groundwater in Korea.</title>
        <authorList>
            <person name="Nguyen L.N."/>
        </authorList>
    </citation>
    <scope>NUCLEOTIDE SEQUENCE [LARGE SCALE GENOMIC DNA]</scope>
    <source>
        <strain evidence="16 17">GW6</strain>
    </source>
</reference>
<evidence type="ECO:0000256" key="4">
    <source>
        <dbReference type="ARBA" id="ARBA00022695"/>
    </source>
</evidence>
<dbReference type="GO" id="GO:0006269">
    <property type="term" value="P:DNA replication, synthesis of primer"/>
    <property type="evidence" value="ECO:0007669"/>
    <property type="project" value="UniProtKB-UniRule"/>
</dbReference>
<dbReference type="Pfam" id="PF01807">
    <property type="entry name" value="Zn_ribbon_DnaG"/>
    <property type="match status" value="1"/>
</dbReference>
<evidence type="ECO:0000256" key="14">
    <source>
        <dbReference type="SAM" id="MobiDB-lite"/>
    </source>
</evidence>
<dbReference type="GO" id="GO:0000428">
    <property type="term" value="C:DNA-directed RNA polymerase complex"/>
    <property type="evidence" value="ECO:0007669"/>
    <property type="project" value="UniProtKB-KW"/>
</dbReference>
<dbReference type="InterPro" id="IPR034151">
    <property type="entry name" value="TOPRIM_DnaG_bac"/>
</dbReference>
<comment type="catalytic activity">
    <reaction evidence="12">
        <text>ssDNA + n NTP = ssDNA/pppN(pN)n-1 hybrid + (n-1) diphosphate.</text>
        <dbReference type="EC" id="2.7.7.101"/>
    </reaction>
</comment>
<dbReference type="GO" id="GO:0008270">
    <property type="term" value="F:zinc ion binding"/>
    <property type="evidence" value="ECO:0007669"/>
    <property type="project" value="UniProtKB-KW"/>
</dbReference>
<dbReference type="Proteomes" id="UP000273982">
    <property type="component" value="Chromosome"/>
</dbReference>
<dbReference type="PROSITE" id="PS50880">
    <property type="entry name" value="TOPRIM"/>
    <property type="match status" value="1"/>
</dbReference>
<dbReference type="GO" id="GO:1990077">
    <property type="term" value="C:primosome complex"/>
    <property type="evidence" value="ECO:0007669"/>
    <property type="project" value="UniProtKB-KW"/>
</dbReference>
<dbReference type="InterPro" id="IPR006295">
    <property type="entry name" value="DNA_primase_DnaG"/>
</dbReference>
<organism evidence="16 17">
    <name type="scientific">Methylocystis rosea</name>
    <dbReference type="NCBI Taxonomy" id="173366"/>
    <lineage>
        <taxon>Bacteria</taxon>
        <taxon>Pseudomonadati</taxon>
        <taxon>Pseudomonadota</taxon>
        <taxon>Alphaproteobacteria</taxon>
        <taxon>Hyphomicrobiales</taxon>
        <taxon>Methylocystaceae</taxon>
        <taxon>Methylocystis</taxon>
    </lineage>
</organism>
<dbReference type="InterPro" id="IPR013264">
    <property type="entry name" value="DNAG_N"/>
</dbReference>
<keyword evidence="7" id="KW-0863">Zinc-finger</keyword>
<comment type="caution">
    <text evidence="12">Lacks conserved residue(s) required for the propagation of feature annotation.</text>
</comment>
<evidence type="ECO:0000259" key="15">
    <source>
        <dbReference type="PROSITE" id="PS50880"/>
    </source>
</evidence>
<dbReference type="InterPro" id="IPR036977">
    <property type="entry name" value="DNA_primase_Znf_CHC2"/>
</dbReference>
<dbReference type="PANTHER" id="PTHR30313">
    <property type="entry name" value="DNA PRIMASE"/>
    <property type="match status" value="1"/>
</dbReference>
<accession>A0A3G8M0K9</accession>
<dbReference type="CDD" id="cd03364">
    <property type="entry name" value="TOPRIM_DnaG_primases"/>
    <property type="match status" value="1"/>
</dbReference>
<feature type="domain" description="Toprim" evidence="15">
    <location>
        <begin position="257"/>
        <end position="339"/>
    </location>
</feature>
<keyword evidence="11 12" id="KW-0804">Transcription</keyword>
<dbReference type="GO" id="GO:0003899">
    <property type="term" value="F:DNA-directed RNA polymerase activity"/>
    <property type="evidence" value="ECO:0007669"/>
    <property type="project" value="UniProtKB-UniRule"/>
</dbReference>
<dbReference type="Gene3D" id="3.40.1360.10">
    <property type="match status" value="1"/>
</dbReference>
<dbReference type="FunFam" id="3.40.1360.10:FF:000002">
    <property type="entry name" value="DNA primase"/>
    <property type="match status" value="1"/>
</dbReference>
<dbReference type="InterPro" id="IPR006171">
    <property type="entry name" value="TOPRIM_dom"/>
</dbReference>
<evidence type="ECO:0000313" key="17">
    <source>
        <dbReference type="Proteomes" id="UP000273982"/>
    </source>
</evidence>
<sequence>MRFSPSFLDEIRARLPVSEVVRQRVKLRKEGREWRGLSPFNAEKTPSFYVNDQKMRWFDFSAGKNGNIFDFVMETEGLSFPEAVERLAALAGLPLPVETKEQQEQDRRRATLGEALEAAAVFFEKQLAGAAGREARAYLDRRQISLAAREKFRLGFAPPERHALRDHLAAKGASVETMIEAGLLVHGEDIAVPYDRFRNRVMFPICDRAGRVIAFGGRALEADAQAKYLNSPETPLFHKGATLYNLHNARKTAHEAGAVIAVEGYVDVIALAAAGFPNAVAPLGTALTPEQCALLWRLAEEPILCFDGDKAGLKAAFRAVDTALPLIGPGRSLRFVLLPDGQDPDELLRSSGSEALAEALNHPLPLVDLLWMRETDAATLDTPERRAALERRLREIVGQIGDDDLRRHYLQELAQRLDRLFSRDRRAPFRRPDGARRGASGRRRASDEGALTIGPGLANSPLFRGVKSAIAPREALILLILINHPDLIDSRAEDLATLDLESADARDLRDALLRFAESNASDKLELHPFLAALGLARTVARLEAMAAHSTLWSVRPEAAAADAGESLRQAFALHRRSLALNRELRAVQALLADNPNERDHARLKDIQTQLSALDGAEAAVEGYGSLSGRPSRNL</sequence>
<dbReference type="AlphaFoldDB" id="A0A3G8M0K9"/>
<dbReference type="SUPFAM" id="SSF56731">
    <property type="entry name" value="DNA primase core"/>
    <property type="match status" value="1"/>
</dbReference>
<dbReference type="InterPro" id="IPR050219">
    <property type="entry name" value="DnaG_primase"/>
</dbReference>
<dbReference type="PANTHER" id="PTHR30313:SF2">
    <property type="entry name" value="DNA PRIMASE"/>
    <property type="match status" value="1"/>
</dbReference>
<dbReference type="SMART" id="SM00400">
    <property type="entry name" value="ZnF_CHCC"/>
    <property type="match status" value="1"/>
</dbReference>
<dbReference type="EMBL" id="CP034086">
    <property type="protein sequence ID" value="AZG75446.1"/>
    <property type="molecule type" value="Genomic_DNA"/>
</dbReference>
<dbReference type="GO" id="GO:0005737">
    <property type="term" value="C:cytoplasm"/>
    <property type="evidence" value="ECO:0007669"/>
    <property type="project" value="TreeGrafter"/>
</dbReference>
<evidence type="ECO:0000256" key="1">
    <source>
        <dbReference type="ARBA" id="ARBA00022478"/>
    </source>
</evidence>
<evidence type="ECO:0000256" key="3">
    <source>
        <dbReference type="ARBA" id="ARBA00022679"/>
    </source>
</evidence>
<dbReference type="InterPro" id="IPR037068">
    <property type="entry name" value="DNA_primase_core_N_sf"/>
</dbReference>
<dbReference type="InterPro" id="IPR019475">
    <property type="entry name" value="DNA_primase_DnaB-bd"/>
</dbReference>
<evidence type="ECO:0000256" key="6">
    <source>
        <dbReference type="ARBA" id="ARBA00022723"/>
    </source>
</evidence>
<keyword evidence="4 12" id="KW-0548">Nucleotidyltransferase</keyword>
<feature type="region of interest" description="Disordered" evidence="14">
    <location>
        <begin position="428"/>
        <end position="450"/>
    </location>
</feature>
<keyword evidence="1 12" id="KW-0240">DNA-directed RNA polymerase</keyword>
<evidence type="ECO:0000256" key="5">
    <source>
        <dbReference type="ARBA" id="ARBA00022705"/>
    </source>
</evidence>
<gene>
    <name evidence="12" type="primary">dnaG</name>
    <name evidence="16" type="ORF">EHO51_01045</name>
</gene>
<dbReference type="RefSeq" id="WP_124737332.1">
    <property type="nucleotide sequence ID" value="NZ_CP034086.1"/>
</dbReference>
<protein>
    <recommendedName>
        <fullName evidence="12 13">DNA primase</fullName>
        <ecNumber evidence="12">2.7.7.101</ecNumber>
    </recommendedName>
</protein>
<comment type="subunit">
    <text evidence="12">Monomer. Interacts with DnaB.</text>
</comment>
<evidence type="ECO:0000256" key="10">
    <source>
        <dbReference type="ARBA" id="ARBA00023125"/>
    </source>
</evidence>
<comment type="similarity">
    <text evidence="12 13">Belongs to the DnaG primase family.</text>
</comment>
<dbReference type="KEGG" id="mros:EHO51_01045"/>
<evidence type="ECO:0000256" key="11">
    <source>
        <dbReference type="ARBA" id="ARBA00023163"/>
    </source>
</evidence>
<evidence type="ECO:0000256" key="12">
    <source>
        <dbReference type="HAMAP-Rule" id="MF_00974"/>
    </source>
</evidence>
<keyword evidence="8 13" id="KW-0862">Zinc</keyword>
<dbReference type="Gene3D" id="3.90.580.10">
    <property type="entry name" value="Zinc finger, CHC2-type domain"/>
    <property type="match status" value="1"/>
</dbReference>
<keyword evidence="3 12" id="KW-0808">Transferase</keyword>
<keyword evidence="2 12" id="KW-0639">Primosome</keyword>
<evidence type="ECO:0000256" key="7">
    <source>
        <dbReference type="ARBA" id="ARBA00022771"/>
    </source>
</evidence>
<evidence type="ECO:0000256" key="9">
    <source>
        <dbReference type="ARBA" id="ARBA00022842"/>
    </source>
</evidence>
<dbReference type="EC" id="2.7.7.101" evidence="12"/>
<dbReference type="SMART" id="SM00493">
    <property type="entry name" value="TOPRIM"/>
    <property type="match status" value="1"/>
</dbReference>
<dbReference type="Gene3D" id="3.90.980.10">
    <property type="entry name" value="DNA primase, catalytic core, N-terminal domain"/>
    <property type="match status" value="1"/>
</dbReference>
<evidence type="ECO:0000256" key="8">
    <source>
        <dbReference type="ARBA" id="ARBA00022833"/>
    </source>
</evidence>
<dbReference type="HAMAP" id="MF_00974">
    <property type="entry name" value="DNA_primase_DnaG"/>
    <property type="match status" value="1"/>
</dbReference>